<keyword evidence="1" id="KW-0812">Transmembrane</keyword>
<feature type="transmembrane region" description="Helical" evidence="1">
    <location>
        <begin position="22"/>
        <end position="40"/>
    </location>
</feature>
<dbReference type="EMBL" id="LR006838">
    <property type="protein sequence ID" value="SVE76457.1"/>
    <property type="molecule type" value="mRNA"/>
</dbReference>
<feature type="domain" description="Thioredoxin" evidence="2">
    <location>
        <begin position="148"/>
        <end position="234"/>
    </location>
</feature>
<feature type="transmembrane region" description="Helical" evidence="1">
    <location>
        <begin position="286"/>
        <end position="307"/>
    </location>
</feature>
<reference evidence="3" key="1">
    <citation type="submission" date="2018-08" db="EMBL/GenBank/DDBJ databases">
        <authorList>
            <person name="Cornetti L."/>
        </authorList>
    </citation>
    <scope>NUCLEOTIDE SEQUENCE</scope>
    <source>
        <strain evidence="3">FI-G-95-1_INB4-1</strain>
    </source>
</reference>
<name>A0A4Y7M416_9CRUS</name>
<dbReference type="CDD" id="cd02961">
    <property type="entry name" value="PDI_a_family"/>
    <property type="match status" value="1"/>
</dbReference>
<dbReference type="PANTHER" id="PTHR19991">
    <property type="entry name" value="L 2 01289"/>
    <property type="match status" value="1"/>
</dbReference>
<sequence>MVTTGFFNVVCFSNEKKMTCRLIFLVLFLSSLVINVLGNLEQVNDVELEKLIANEKFVITLFRDESCQGCDELETQLSSLREDLVDSLNAWVVKAVSSSLISNFTTGKDSVKPLVVYFRHSVPLLYDGPLNDDVMLDTFVQNKEPAVNHLNDDSFEHLTQAASGATTGDWFVMFYRDDCESCMKFQAKWEYIASQLKGRINLAKVNIKDDGISTGSRFGVDQVPAFLFFRQGKIFTYDLPNHESKAFQDFALGWYKNVASKNVPSPKTPFDELVDRAVFTLKENPWILPAAGVTLLLILIAVGLNTWKSSKVVKSTKSKKSNELDKVRKSCSSEYTVPE</sequence>
<dbReference type="PANTHER" id="PTHR19991:SF2">
    <property type="entry name" value="GH08893P"/>
    <property type="match status" value="1"/>
</dbReference>
<organism evidence="3">
    <name type="scientific">Daphnia longispina</name>
    <dbReference type="NCBI Taxonomy" id="42846"/>
    <lineage>
        <taxon>Eukaryota</taxon>
        <taxon>Metazoa</taxon>
        <taxon>Ecdysozoa</taxon>
        <taxon>Arthropoda</taxon>
        <taxon>Crustacea</taxon>
        <taxon>Branchiopoda</taxon>
        <taxon>Diplostraca</taxon>
        <taxon>Cladocera</taxon>
        <taxon>Anomopoda</taxon>
        <taxon>Daphniidae</taxon>
        <taxon>Daphnia</taxon>
    </lineage>
</organism>
<accession>A0A4Y7M416</accession>
<dbReference type="Pfam" id="PF00085">
    <property type="entry name" value="Thioredoxin"/>
    <property type="match status" value="1"/>
</dbReference>
<gene>
    <name evidence="3" type="primary">EOG090X0856</name>
</gene>
<proteinExistence type="evidence at transcript level"/>
<dbReference type="InterPro" id="IPR013766">
    <property type="entry name" value="Thioredoxin_domain"/>
</dbReference>
<dbReference type="AlphaFoldDB" id="A0A4Y7M416"/>
<dbReference type="SUPFAM" id="SSF52833">
    <property type="entry name" value="Thioredoxin-like"/>
    <property type="match status" value="2"/>
</dbReference>
<dbReference type="InterPro" id="IPR036249">
    <property type="entry name" value="Thioredoxin-like_sf"/>
</dbReference>
<protein>
    <submittedName>
        <fullName evidence="3">EOG090X0856</fullName>
    </submittedName>
</protein>
<keyword evidence="1" id="KW-0472">Membrane</keyword>
<evidence type="ECO:0000256" key="1">
    <source>
        <dbReference type="SAM" id="Phobius"/>
    </source>
</evidence>
<evidence type="ECO:0000313" key="3">
    <source>
        <dbReference type="EMBL" id="SVE76457.1"/>
    </source>
</evidence>
<dbReference type="Gene3D" id="3.40.30.10">
    <property type="entry name" value="Glutaredoxin"/>
    <property type="match status" value="1"/>
</dbReference>
<evidence type="ECO:0000259" key="2">
    <source>
        <dbReference type="Pfam" id="PF00085"/>
    </source>
</evidence>
<keyword evidence="1" id="KW-1133">Transmembrane helix</keyword>